<comment type="caution">
    <text evidence="3">The sequence shown here is derived from an EMBL/GenBank/DDBJ whole genome shotgun (WGS) entry which is preliminary data.</text>
</comment>
<keyword evidence="1" id="KW-0812">Transmembrane</keyword>
<proteinExistence type="predicted"/>
<dbReference type="InterPro" id="IPR019606">
    <property type="entry name" value="GerMN"/>
</dbReference>
<organism evidence="3 4">
    <name type="scientific">Candidatus Liptonbacteria bacterium RIFCSPLOWO2_01_FULL_53_13</name>
    <dbReference type="NCBI Taxonomy" id="1798651"/>
    <lineage>
        <taxon>Bacteria</taxon>
        <taxon>Candidatus Liptoniibacteriota</taxon>
    </lineage>
</organism>
<accession>A0A1G2CN88</accession>
<evidence type="ECO:0000256" key="1">
    <source>
        <dbReference type="SAM" id="Phobius"/>
    </source>
</evidence>
<name>A0A1G2CN88_9BACT</name>
<protein>
    <recommendedName>
        <fullName evidence="2">GerMN domain-containing protein</fullName>
    </recommendedName>
</protein>
<evidence type="ECO:0000313" key="4">
    <source>
        <dbReference type="Proteomes" id="UP000178348"/>
    </source>
</evidence>
<feature type="domain" description="GerMN" evidence="2">
    <location>
        <begin position="233"/>
        <end position="323"/>
    </location>
</feature>
<keyword evidence="1" id="KW-0472">Membrane</keyword>
<dbReference type="EMBL" id="MHLB01000003">
    <property type="protein sequence ID" value="OGZ02707.1"/>
    <property type="molecule type" value="Genomic_DNA"/>
</dbReference>
<dbReference type="Proteomes" id="UP000178348">
    <property type="component" value="Unassembled WGS sequence"/>
</dbReference>
<evidence type="ECO:0000259" key="2">
    <source>
        <dbReference type="SMART" id="SM00909"/>
    </source>
</evidence>
<feature type="transmembrane region" description="Helical" evidence="1">
    <location>
        <begin position="12"/>
        <end position="31"/>
    </location>
</feature>
<keyword evidence="1" id="KW-1133">Transmembrane helix</keyword>
<dbReference type="SMART" id="SM00909">
    <property type="entry name" value="Germane"/>
    <property type="match status" value="1"/>
</dbReference>
<evidence type="ECO:0000313" key="3">
    <source>
        <dbReference type="EMBL" id="OGZ02707.1"/>
    </source>
</evidence>
<reference evidence="3 4" key="1">
    <citation type="journal article" date="2016" name="Nat. Commun.">
        <title>Thousands of microbial genomes shed light on interconnected biogeochemical processes in an aquifer system.</title>
        <authorList>
            <person name="Anantharaman K."/>
            <person name="Brown C.T."/>
            <person name="Hug L.A."/>
            <person name="Sharon I."/>
            <person name="Castelle C.J."/>
            <person name="Probst A.J."/>
            <person name="Thomas B.C."/>
            <person name="Singh A."/>
            <person name="Wilkins M.J."/>
            <person name="Karaoz U."/>
            <person name="Brodie E.L."/>
            <person name="Williams K.H."/>
            <person name="Hubbard S.S."/>
            <person name="Banfield J.F."/>
        </authorList>
    </citation>
    <scope>NUCLEOTIDE SEQUENCE [LARGE SCALE GENOMIC DNA]</scope>
</reference>
<gene>
    <name evidence="3" type="ORF">A2946_01880</name>
</gene>
<sequence>MAYTMPQKQGIAYLGVAVAIAIIFGGAFYFLSANRVAAPETPAPVTAPASAKEIIFTGSHESGFEGYVSRVLYALKYDPGIFSVSSSSLADRAISIREKGSGKIHTVGFFYNGGAGFANPRELWENHPYCADCAETTNTVSIARASDMLTFANAKEGWLVFSNPFGFAVIKLEKPAGIAEKVIETLWLHSEEASAPEKTSLKLYFTNEAVCPDATCENVVSVTRLVPKTAKVATVAIEELLKGPTKEELADGYVMNIPAGSKLNSLTIQNGEARADFNAQTQSGGGSASMRYRTEQIRETLLQFPTVKSVRLSVDGETEGIFQP</sequence>
<dbReference type="Pfam" id="PF10646">
    <property type="entry name" value="Germane"/>
    <property type="match status" value="1"/>
</dbReference>
<dbReference type="AlphaFoldDB" id="A0A1G2CN88"/>